<evidence type="ECO:0000313" key="2">
    <source>
        <dbReference type="Proteomes" id="UP000027345"/>
    </source>
</evidence>
<organism evidence="1 2">
    <name type="scientific">Amycolatopsis rifamycinica</name>
    <dbReference type="NCBI Taxonomy" id="287986"/>
    <lineage>
        <taxon>Bacteria</taxon>
        <taxon>Bacillati</taxon>
        <taxon>Actinomycetota</taxon>
        <taxon>Actinomycetes</taxon>
        <taxon>Pseudonocardiales</taxon>
        <taxon>Pseudonocardiaceae</taxon>
        <taxon>Amycolatopsis</taxon>
    </lineage>
</organism>
<evidence type="ECO:0008006" key="3">
    <source>
        <dbReference type="Google" id="ProtNLM"/>
    </source>
</evidence>
<sequence length="122" mass="13225">MSDGNFTNPFGTAAAGSGFEVYPQALRAATDDVFAARDKVLKFGQEDLAQVVLRDADVGMLGARAGVVEEFTEAIAHIRDKTAKGATQLEQFAEALDKAADYYETQDEADFKRLRDLEKGMG</sequence>
<dbReference type="AlphaFoldDB" id="A0A066UBF0"/>
<dbReference type="EMBL" id="JMQI01000027">
    <property type="protein sequence ID" value="KDN21563.1"/>
    <property type="molecule type" value="Genomic_DNA"/>
</dbReference>
<reference evidence="1 2" key="1">
    <citation type="submission" date="2014-05" db="EMBL/GenBank/DDBJ databases">
        <title>Draft genome sequence of Amycolatopsis rifamycinica DSM 46095.</title>
        <authorList>
            <person name="Lal R."/>
            <person name="Saxena A."/>
            <person name="Kumari R."/>
            <person name="Mukherjee U."/>
            <person name="Singh P."/>
            <person name="Sangwan N."/>
            <person name="Mahato N.K."/>
        </authorList>
    </citation>
    <scope>NUCLEOTIDE SEQUENCE [LARGE SCALE GENOMIC DNA]</scope>
    <source>
        <strain evidence="1 2">DSM 46095</strain>
    </source>
</reference>
<keyword evidence="2" id="KW-1185">Reference proteome</keyword>
<dbReference type="RefSeq" id="WP_043780096.1">
    <property type="nucleotide sequence ID" value="NZ_JMQI01000027.1"/>
</dbReference>
<comment type="caution">
    <text evidence="1">The sequence shown here is derived from an EMBL/GenBank/DDBJ whole genome shotgun (WGS) entry which is preliminary data.</text>
</comment>
<gene>
    <name evidence="1" type="ORF">DV20_13870</name>
</gene>
<proteinExistence type="predicted"/>
<name>A0A066UBF0_9PSEU</name>
<dbReference type="STRING" id="287986.DV20_13870"/>
<dbReference type="OrthoDB" id="3626427at2"/>
<evidence type="ECO:0000313" key="1">
    <source>
        <dbReference type="EMBL" id="KDN21563.1"/>
    </source>
</evidence>
<dbReference type="Proteomes" id="UP000027345">
    <property type="component" value="Unassembled WGS sequence"/>
</dbReference>
<accession>A0A066UBF0</accession>
<protein>
    <recommendedName>
        <fullName evidence="3">ESX-1 secretion-associated protein</fullName>
    </recommendedName>
</protein>